<feature type="transmembrane region" description="Helical" evidence="1">
    <location>
        <begin position="38"/>
        <end position="56"/>
    </location>
</feature>
<dbReference type="KEGG" id="swo:Swol_1140"/>
<dbReference type="EMBL" id="CP000448">
    <property type="protein sequence ID" value="ABI68450.1"/>
    <property type="molecule type" value="Genomic_DNA"/>
</dbReference>
<evidence type="ECO:0000313" key="3">
    <source>
        <dbReference type="EMBL" id="ABI68450.1"/>
    </source>
</evidence>
<dbReference type="STRING" id="335541.Swol_1140"/>
<dbReference type="InterPro" id="IPR006750">
    <property type="entry name" value="YdcZ"/>
</dbReference>
<reference evidence="4" key="1">
    <citation type="journal article" date="2010" name="Environ. Microbiol.">
        <title>The genome of Syntrophomonas wolfei: new insights into syntrophic metabolism and biohydrogen production.</title>
        <authorList>
            <person name="Sieber J.R."/>
            <person name="Sims D.R."/>
            <person name="Han C."/>
            <person name="Kim E."/>
            <person name="Lykidis A."/>
            <person name="Lapidus A.L."/>
            <person name="McDonnald E."/>
            <person name="Rohlin L."/>
            <person name="Culley D.E."/>
            <person name="Gunsalus R."/>
            <person name="McInerney M.J."/>
        </authorList>
    </citation>
    <scope>NUCLEOTIDE SEQUENCE [LARGE SCALE GENOMIC DNA]</scope>
    <source>
        <strain evidence="4">DSM 2245B / Goettingen</strain>
    </source>
</reference>
<gene>
    <name evidence="3" type="ordered locus">Swol_1140</name>
</gene>
<dbReference type="Proteomes" id="UP000001968">
    <property type="component" value="Chromosome"/>
</dbReference>
<feature type="transmembrane region" description="Helical" evidence="1">
    <location>
        <begin position="128"/>
        <end position="145"/>
    </location>
</feature>
<feature type="transmembrane region" description="Helical" evidence="1">
    <location>
        <begin position="93"/>
        <end position="116"/>
    </location>
</feature>
<dbReference type="AlphaFoldDB" id="Q0AXV4"/>
<dbReference type="eggNOG" id="COG3238">
    <property type="taxonomic scope" value="Bacteria"/>
</dbReference>
<dbReference type="PANTHER" id="PTHR34821:SF2">
    <property type="entry name" value="INNER MEMBRANE PROTEIN YDCZ"/>
    <property type="match status" value="1"/>
</dbReference>
<dbReference type="HOGENOM" id="CLU_068878_4_0_9"/>
<evidence type="ECO:0008006" key="5">
    <source>
        <dbReference type="Google" id="ProtNLM"/>
    </source>
</evidence>
<evidence type="ECO:0000256" key="2">
    <source>
        <dbReference type="SAM" id="SignalP"/>
    </source>
</evidence>
<dbReference type="RefSeq" id="WP_011640554.1">
    <property type="nucleotide sequence ID" value="NC_008346.1"/>
</dbReference>
<keyword evidence="2" id="KW-0732">Signal</keyword>
<evidence type="ECO:0000313" key="4">
    <source>
        <dbReference type="Proteomes" id="UP000001968"/>
    </source>
</evidence>
<keyword evidence="1" id="KW-0472">Membrane</keyword>
<name>Q0AXV4_SYNWW</name>
<organism evidence="3 4">
    <name type="scientific">Syntrophomonas wolfei subsp. wolfei (strain DSM 2245B / Goettingen)</name>
    <dbReference type="NCBI Taxonomy" id="335541"/>
    <lineage>
        <taxon>Bacteria</taxon>
        <taxon>Bacillati</taxon>
        <taxon>Bacillota</taxon>
        <taxon>Clostridia</taxon>
        <taxon>Eubacteriales</taxon>
        <taxon>Syntrophomonadaceae</taxon>
        <taxon>Syntrophomonas</taxon>
    </lineage>
</organism>
<feature type="signal peptide" evidence="2">
    <location>
        <begin position="1"/>
        <end position="18"/>
    </location>
</feature>
<sequence length="147" mass="15672">MAKWLYLSLAALSGAAMALQGTFNAALGKVVGIWESTLIVHLVGTITVLLIMLSLSTGFSNLSKLNNVPWYAFLGGFLNVLIIYTLVRAIPQIGVGNATTAIIITQVLTAVCIDNLGAFGMKKYEFHYLDLLGVALLAAGARILLME</sequence>
<feature type="chain" id="PRO_5039372299" description="EamA-like transporter family protein" evidence="2">
    <location>
        <begin position="19"/>
        <end position="147"/>
    </location>
</feature>
<accession>Q0AXV4</accession>
<dbReference type="PANTHER" id="PTHR34821">
    <property type="entry name" value="INNER MEMBRANE PROTEIN YDCZ"/>
    <property type="match status" value="1"/>
</dbReference>
<proteinExistence type="predicted"/>
<dbReference type="Pfam" id="PF04657">
    <property type="entry name" value="DMT_YdcZ"/>
    <property type="match status" value="1"/>
</dbReference>
<keyword evidence="4" id="KW-1185">Reference proteome</keyword>
<keyword evidence="1" id="KW-1133">Transmembrane helix</keyword>
<feature type="transmembrane region" description="Helical" evidence="1">
    <location>
        <begin position="68"/>
        <end position="87"/>
    </location>
</feature>
<dbReference type="GO" id="GO:0005886">
    <property type="term" value="C:plasma membrane"/>
    <property type="evidence" value="ECO:0007669"/>
    <property type="project" value="TreeGrafter"/>
</dbReference>
<protein>
    <recommendedName>
        <fullName evidence="5">EamA-like transporter family protein</fullName>
    </recommendedName>
</protein>
<keyword evidence="1" id="KW-0812">Transmembrane</keyword>
<evidence type="ECO:0000256" key="1">
    <source>
        <dbReference type="SAM" id="Phobius"/>
    </source>
</evidence>
<dbReference type="OrthoDB" id="9789346at2"/>